<evidence type="ECO:0008006" key="3">
    <source>
        <dbReference type="Google" id="ProtNLM"/>
    </source>
</evidence>
<sequence length="408" mass="44762">MLFHYSIFFSSLLAIASGDVTCQNDEDCSLNGICRVGTCHCDAAWFGPWCQLLNLQPTAKENGLQIPGTTTWGGSILADPEHGFVMFVAKMVNRCRLGSWQTNSEVVVATSAEPLGPYTEAGSTVAPPWAHNPQAIYVPAQNSEDHGTYCVFTLGDGVPIHGPIKDCASQHPTKAGVLDVGYEHALEEIRRLHSSDNDPCAGAPEKNRTVSFVIWHSSTGALGPWLPHVTSINDFPCAYPFPANWNPSPYLLLDGRVRIMVHSCTSPWGGEVLVEAPSWEGPYVPITSDVTTCTKCAEDPFLWKDGRGHWHVLYHKMFDPPGNNPVPSPGWVGGHSFSKNGLDWSPIERAYNTTVHYEDGMRIEMKRRERPKLIFDKDGVTPTHLSNGVISPENEGATYTLVVPLQTP</sequence>
<feature type="chain" id="PRO_5031142271" description="EGF-like domain-containing protein" evidence="1">
    <location>
        <begin position="19"/>
        <end position="408"/>
    </location>
</feature>
<proteinExistence type="predicted"/>
<name>A0A7S4N9D3_9STRA</name>
<organism evidence="2">
    <name type="scientific">Odontella aurita</name>
    <dbReference type="NCBI Taxonomy" id="265563"/>
    <lineage>
        <taxon>Eukaryota</taxon>
        <taxon>Sar</taxon>
        <taxon>Stramenopiles</taxon>
        <taxon>Ochrophyta</taxon>
        <taxon>Bacillariophyta</taxon>
        <taxon>Mediophyceae</taxon>
        <taxon>Biddulphiophycidae</taxon>
        <taxon>Eupodiscales</taxon>
        <taxon>Odontellaceae</taxon>
        <taxon>Odontella</taxon>
    </lineage>
</organism>
<accession>A0A7S4N9D3</accession>
<dbReference type="Gene3D" id="2.10.25.10">
    <property type="entry name" value="Laminin"/>
    <property type="match status" value="1"/>
</dbReference>
<protein>
    <recommendedName>
        <fullName evidence="3">EGF-like domain-containing protein</fullName>
    </recommendedName>
</protein>
<feature type="signal peptide" evidence="1">
    <location>
        <begin position="1"/>
        <end position="18"/>
    </location>
</feature>
<dbReference type="InterPro" id="IPR023296">
    <property type="entry name" value="Glyco_hydro_beta-prop_sf"/>
</dbReference>
<evidence type="ECO:0000313" key="2">
    <source>
        <dbReference type="EMBL" id="CAE2274362.1"/>
    </source>
</evidence>
<dbReference type="SUPFAM" id="SSF57196">
    <property type="entry name" value="EGF/Laminin"/>
    <property type="match status" value="1"/>
</dbReference>
<dbReference type="AlphaFoldDB" id="A0A7S4N9D3"/>
<keyword evidence="1" id="KW-0732">Signal</keyword>
<dbReference type="EMBL" id="HBKQ01049134">
    <property type="protein sequence ID" value="CAE2274362.1"/>
    <property type="molecule type" value="Transcribed_RNA"/>
</dbReference>
<dbReference type="SUPFAM" id="SSF75005">
    <property type="entry name" value="Arabinanase/levansucrase/invertase"/>
    <property type="match status" value="1"/>
</dbReference>
<dbReference type="Gene3D" id="2.115.10.20">
    <property type="entry name" value="Glycosyl hydrolase domain, family 43"/>
    <property type="match status" value="1"/>
</dbReference>
<evidence type="ECO:0000256" key="1">
    <source>
        <dbReference type="SAM" id="SignalP"/>
    </source>
</evidence>
<gene>
    <name evidence="2" type="ORF">OAUR00152_LOCUS33946</name>
</gene>
<reference evidence="2" key="1">
    <citation type="submission" date="2021-01" db="EMBL/GenBank/DDBJ databases">
        <authorList>
            <person name="Corre E."/>
            <person name="Pelletier E."/>
            <person name="Niang G."/>
            <person name="Scheremetjew M."/>
            <person name="Finn R."/>
            <person name="Kale V."/>
            <person name="Holt S."/>
            <person name="Cochrane G."/>
            <person name="Meng A."/>
            <person name="Brown T."/>
            <person name="Cohen L."/>
        </authorList>
    </citation>
    <scope>NUCLEOTIDE SEQUENCE</scope>
    <source>
        <strain evidence="2">Isolate 1302-5</strain>
    </source>
</reference>